<accession>A0ABN2JT80</accession>
<reference evidence="3 4" key="1">
    <citation type="journal article" date="2019" name="Int. J. Syst. Evol. Microbiol.">
        <title>The Global Catalogue of Microorganisms (GCM) 10K type strain sequencing project: providing services to taxonomists for standard genome sequencing and annotation.</title>
        <authorList>
            <consortium name="The Broad Institute Genomics Platform"/>
            <consortium name="The Broad Institute Genome Sequencing Center for Infectious Disease"/>
            <person name="Wu L."/>
            <person name="Ma J."/>
        </authorList>
    </citation>
    <scope>NUCLEOTIDE SEQUENCE [LARGE SCALE GENOMIC DNA]</scope>
    <source>
        <strain evidence="3 4">JCM 13249</strain>
    </source>
</reference>
<proteinExistence type="predicted"/>
<evidence type="ECO:0000313" key="3">
    <source>
        <dbReference type="EMBL" id="GAA1738311.1"/>
    </source>
</evidence>
<feature type="compositionally biased region" description="Polar residues" evidence="1">
    <location>
        <begin position="628"/>
        <end position="644"/>
    </location>
</feature>
<name>A0ABN2JT80_9ACTN</name>
<evidence type="ECO:0000313" key="4">
    <source>
        <dbReference type="Proteomes" id="UP001500655"/>
    </source>
</evidence>
<evidence type="ECO:0000256" key="1">
    <source>
        <dbReference type="SAM" id="MobiDB-lite"/>
    </source>
</evidence>
<dbReference type="Pfam" id="PF02538">
    <property type="entry name" value="Hydantoinase_B"/>
    <property type="match status" value="1"/>
</dbReference>
<keyword evidence="4" id="KW-1185">Reference proteome</keyword>
<organism evidence="3 4">
    <name type="scientific">Luedemannella helvata</name>
    <dbReference type="NCBI Taxonomy" id="349315"/>
    <lineage>
        <taxon>Bacteria</taxon>
        <taxon>Bacillati</taxon>
        <taxon>Actinomycetota</taxon>
        <taxon>Actinomycetes</taxon>
        <taxon>Micromonosporales</taxon>
        <taxon>Micromonosporaceae</taxon>
        <taxon>Luedemannella</taxon>
    </lineage>
</organism>
<dbReference type="RefSeq" id="WP_344076558.1">
    <property type="nucleotide sequence ID" value="NZ_BAAALS010000002.1"/>
</dbReference>
<dbReference type="PANTHER" id="PTHR11365:SF23">
    <property type="entry name" value="HYPOTHETICAL 5-OXOPROLINASE (EUROFUNG)-RELATED"/>
    <property type="match status" value="1"/>
</dbReference>
<comment type="caution">
    <text evidence="3">The sequence shown here is derived from an EMBL/GenBank/DDBJ whole genome shotgun (WGS) entry which is preliminary data.</text>
</comment>
<dbReference type="InterPro" id="IPR003692">
    <property type="entry name" value="Hydantoinase_B"/>
</dbReference>
<dbReference type="EMBL" id="BAAALS010000002">
    <property type="protein sequence ID" value="GAA1738311.1"/>
    <property type="molecule type" value="Genomic_DNA"/>
</dbReference>
<dbReference type="InterPro" id="IPR045079">
    <property type="entry name" value="Oxoprolinase-like"/>
</dbReference>
<sequence length="676" mass="73820">MSAVIVETPRPARAVEVETAVLDIVENALRNARFEMDAVVMRTAMSPGIREQHDAFPLIADRRGRMVAGQFGSFIDGFLTGYDGTVEEGDVFFTSDPYACEGAISHANDWLVLLPIYYNKALVGWAAMFGHMSDVGGKVPGSLPTDAVSIHEEGVIVPPVKLIRGGTLDQQLLDTVLNQVRLPSWNRADLNAVLASCRTAETRVRELCERFGVETYLSTLDLLLERNRQAMAKLFRRVVPEQPVTFEDFVDDDGRGGGPFRIKCTLWREGDRVVLDFSGTSDQAEGSINFLLNENVLRMFFGVYTIMAVDPLILFNDGFYPLVDIRIPEGSLLKPRRPAAVSCRTHALGRLFDVLAGLLGQCQPDFLCAAGFSSSPHLMYSGLDRSGSWFQLYQIGFGGVPARPVGDGFDGHSMWPSFTNVPNEYLEAYYPLRIEAYESVPDSGGAGLHRGGNGIRVAYRFLEPGEVSIHDDRWFTKPWGVLGGEPGQRGTKILERVDGSRQVVPAKCDHLVVRAGDVLHFITWGGGGWGDPLERDPEQVRHDVERGLVTVEGARQYGVVLDAAGVVDLNRTRALRAELAATRAELPRFNRGGTLEQLRQRCLSETGLEPPRDPSHSGVRAEPAGTAACSTATRPSTGAAQPSGYQAGGPQPRPGTGAHSALETLVHRIARQVAAR</sequence>
<feature type="region of interest" description="Disordered" evidence="1">
    <location>
        <begin position="605"/>
        <end position="662"/>
    </location>
</feature>
<feature type="domain" description="Hydantoinase B/oxoprolinase" evidence="2">
    <location>
        <begin position="21"/>
        <end position="532"/>
    </location>
</feature>
<protein>
    <submittedName>
        <fullName evidence="3">Hydantoinase B/oxoprolinase family protein</fullName>
    </submittedName>
</protein>
<dbReference type="Proteomes" id="UP001500655">
    <property type="component" value="Unassembled WGS sequence"/>
</dbReference>
<gene>
    <name evidence="3" type="ORF">GCM10009681_06320</name>
</gene>
<evidence type="ECO:0000259" key="2">
    <source>
        <dbReference type="Pfam" id="PF02538"/>
    </source>
</evidence>
<dbReference type="PANTHER" id="PTHR11365">
    <property type="entry name" value="5-OXOPROLINASE RELATED"/>
    <property type="match status" value="1"/>
</dbReference>